<protein>
    <submittedName>
        <fullName evidence="2">Uncharacterized protein</fullName>
    </submittedName>
</protein>
<evidence type="ECO:0000313" key="2">
    <source>
        <dbReference type="EMBL" id="EFW30073.1"/>
    </source>
</evidence>
<evidence type="ECO:0000313" key="3">
    <source>
        <dbReference type="Proteomes" id="UP000004633"/>
    </source>
</evidence>
<feature type="transmembrane region" description="Helical" evidence="1">
    <location>
        <begin position="75"/>
        <end position="94"/>
    </location>
</feature>
<keyword evidence="1" id="KW-0472">Membrane</keyword>
<accession>E7N152</accession>
<comment type="caution">
    <text evidence="2">The sequence shown here is derived from an EMBL/GenBank/DDBJ whole genome shotgun (WGS) entry which is preliminary data.</text>
</comment>
<dbReference type="AlphaFoldDB" id="E7N152"/>
<gene>
    <name evidence="2" type="ORF">HMPREF9555_00703</name>
</gene>
<keyword evidence="1" id="KW-0812">Transmembrane</keyword>
<proteinExistence type="predicted"/>
<dbReference type="Proteomes" id="UP000004633">
    <property type="component" value="Unassembled WGS sequence"/>
</dbReference>
<keyword evidence="3" id="KW-1185">Reference proteome</keyword>
<dbReference type="STRING" id="749551.HMPREF9555_00703"/>
<keyword evidence="1" id="KW-1133">Transmembrane helix</keyword>
<sequence>MRLAETVLSIFRFQMGDGFFDTGTRAPRKADCDVVVRHLFHSGKYGCAAPFSRSDNGVGFPVSDFRAFVHKGWTLLYATPFQALVLAVSLALALSSERLRDIEQLPLW</sequence>
<dbReference type="HOGENOM" id="CLU_2195108_0_0_9"/>
<reference evidence="2 3" key="1">
    <citation type="submission" date="2010-08" db="EMBL/GenBank/DDBJ databases">
        <authorList>
            <person name="Weinstock G."/>
            <person name="Sodergren E."/>
            <person name="Clifton S."/>
            <person name="Fulton L."/>
            <person name="Fulton B."/>
            <person name="Courtney L."/>
            <person name="Fronick C."/>
            <person name="Harrison M."/>
            <person name="Strong C."/>
            <person name="Farmer C."/>
            <person name="Delahaunty K."/>
            <person name="Markovic C."/>
            <person name="Hall O."/>
            <person name="Minx P."/>
            <person name="Tomlinson C."/>
            <person name="Mitreva M."/>
            <person name="Hou S."/>
            <person name="Chen J."/>
            <person name="Wollam A."/>
            <person name="Pepin K.H."/>
            <person name="Johnson M."/>
            <person name="Bhonagiri V."/>
            <person name="Zhang X."/>
            <person name="Suruliraj S."/>
            <person name="Warren W."/>
            <person name="Chinwalla A."/>
            <person name="Mardis E.R."/>
            <person name="Wilson R.K."/>
        </authorList>
    </citation>
    <scope>NUCLEOTIDE SEQUENCE [LARGE SCALE GENOMIC DNA]</scope>
    <source>
        <strain evidence="2 3">F0399</strain>
    </source>
</reference>
<organism evidence="2 3">
    <name type="scientific">Selenomonas artemidis F0399</name>
    <dbReference type="NCBI Taxonomy" id="749551"/>
    <lineage>
        <taxon>Bacteria</taxon>
        <taxon>Bacillati</taxon>
        <taxon>Bacillota</taxon>
        <taxon>Negativicutes</taxon>
        <taxon>Selenomonadales</taxon>
        <taxon>Selenomonadaceae</taxon>
        <taxon>Selenomonas</taxon>
    </lineage>
</organism>
<dbReference type="EMBL" id="AECV01000009">
    <property type="protein sequence ID" value="EFW30073.1"/>
    <property type="molecule type" value="Genomic_DNA"/>
</dbReference>
<name>E7N152_9FIRM</name>
<evidence type="ECO:0000256" key="1">
    <source>
        <dbReference type="SAM" id="Phobius"/>
    </source>
</evidence>